<dbReference type="EMBL" id="JAQBIE010000007">
    <property type="protein sequence ID" value="MDB6177169.1"/>
    <property type="molecule type" value="Genomic_DNA"/>
</dbReference>
<gene>
    <name evidence="5" type="ORF">PAF17_06565</name>
</gene>
<evidence type="ECO:0000313" key="6">
    <source>
        <dbReference type="Proteomes" id="UP001165641"/>
    </source>
</evidence>
<dbReference type="CDD" id="cd14657">
    <property type="entry name" value="Imelysin_IrpA-like"/>
    <property type="match status" value="1"/>
</dbReference>
<protein>
    <submittedName>
        <fullName evidence="5">Peptidase</fullName>
    </submittedName>
</protein>
<evidence type="ECO:0000256" key="1">
    <source>
        <dbReference type="ARBA" id="ARBA00004196"/>
    </source>
</evidence>
<dbReference type="InterPro" id="IPR018976">
    <property type="entry name" value="Imelysin-like"/>
</dbReference>
<dbReference type="Proteomes" id="UP001165641">
    <property type="component" value="Unassembled WGS sequence"/>
</dbReference>
<organism evidence="5 6">
    <name type="scientific">Paracoccus onchidii</name>
    <dbReference type="NCBI Taxonomy" id="3017813"/>
    <lineage>
        <taxon>Bacteria</taxon>
        <taxon>Pseudomonadati</taxon>
        <taxon>Pseudomonadota</taxon>
        <taxon>Alphaproteobacteria</taxon>
        <taxon>Rhodobacterales</taxon>
        <taxon>Paracoccaceae</taxon>
        <taxon>Paracoccus</taxon>
    </lineage>
</organism>
<dbReference type="Gene3D" id="1.20.1420.20">
    <property type="entry name" value="M75 peptidase, HXXE motif"/>
    <property type="match status" value="1"/>
</dbReference>
<name>A0ABT4ZD19_9RHOB</name>
<comment type="subcellular location">
    <subcellularLocation>
        <location evidence="1">Cell envelope</location>
    </subcellularLocation>
</comment>
<evidence type="ECO:0000259" key="4">
    <source>
        <dbReference type="Pfam" id="PF09375"/>
    </source>
</evidence>
<dbReference type="Pfam" id="PF09375">
    <property type="entry name" value="Peptidase_M75"/>
    <property type="match status" value="1"/>
</dbReference>
<comment type="caution">
    <text evidence="5">The sequence shown here is derived from an EMBL/GenBank/DDBJ whole genome shotgun (WGS) entry which is preliminary data.</text>
</comment>
<evidence type="ECO:0000256" key="2">
    <source>
        <dbReference type="ARBA" id="ARBA00022729"/>
    </source>
</evidence>
<proteinExistence type="predicted"/>
<feature type="domain" description="Imelysin-like" evidence="4">
    <location>
        <begin position="33"/>
        <end position="388"/>
    </location>
</feature>
<reference evidence="5" key="1">
    <citation type="submission" date="2022-12" db="EMBL/GenBank/DDBJ databases">
        <title>Paracoccus onchidii sp. nov., isolated from a marine invertebrate from the South China Sea.</title>
        <authorList>
            <person name="Xu S."/>
            <person name="Liu Z."/>
            <person name="Xu Y."/>
        </authorList>
    </citation>
    <scope>NUCLEOTIDE SEQUENCE</scope>
    <source>
        <strain evidence="5">Z330</strain>
    </source>
</reference>
<feature type="chain" id="PRO_5047098130" evidence="3">
    <location>
        <begin position="21"/>
        <end position="418"/>
    </location>
</feature>
<keyword evidence="2 3" id="KW-0732">Signal</keyword>
<dbReference type="InterPro" id="IPR038352">
    <property type="entry name" value="Imelysin_sf"/>
</dbReference>
<feature type="signal peptide" evidence="3">
    <location>
        <begin position="1"/>
        <end position="20"/>
    </location>
</feature>
<evidence type="ECO:0000313" key="5">
    <source>
        <dbReference type="EMBL" id="MDB6177169.1"/>
    </source>
</evidence>
<dbReference type="RefSeq" id="WP_271888295.1">
    <property type="nucleotide sequence ID" value="NZ_JAQBIE010000007.1"/>
</dbReference>
<evidence type="ECO:0000256" key="3">
    <source>
        <dbReference type="SAM" id="SignalP"/>
    </source>
</evidence>
<sequence>MKTTLTISALACAIAAPAMAGKPEVVSNYVAIAYAAYEDSLLKAQELKGAVDALLADPSADTLNAARQAWIAARVPYQQTEVYRFGNAIVDDWEGKVNAWPLDEGLIDYVDPAYGGASDANEYAALNVISHPEFTLSGTTVDASSITPALLSDTLHEADAIEANVATGYHAIEFLLWGQDLNGTDHGAGQRPWTDFAAGDDCTGGNCDRRGEYLQAATDLLISDLEWMTAQWAEGGEAMTTLTSDPDAGVIAMLTGMGSLSYGELAGERMKLGVMLNDPEEEHDCFSDNTHNSHYFDGLGIRNVYLGTYTRVDGSVVSGESLSSLVAAADADVDQALTAGLNNSVAQLGRIKTVAESGTSYDQMLARGNETGEALVMAAVDALVAQTQDIERAVNALGLQDIGFEGSDSLDSPDAVFQ</sequence>
<accession>A0ABT4ZD19</accession>
<keyword evidence="6" id="KW-1185">Reference proteome</keyword>